<dbReference type="InterPro" id="IPR008422">
    <property type="entry name" value="KN_HD"/>
</dbReference>
<evidence type="ECO:0000256" key="2">
    <source>
        <dbReference type="ARBA" id="ARBA00023125"/>
    </source>
</evidence>
<dbReference type="CDD" id="cd00086">
    <property type="entry name" value="homeodomain"/>
    <property type="match status" value="1"/>
</dbReference>
<dbReference type="GO" id="GO:0006355">
    <property type="term" value="P:regulation of DNA-templated transcription"/>
    <property type="evidence" value="ECO:0007669"/>
    <property type="project" value="InterPro"/>
</dbReference>
<comment type="caution">
    <text evidence="8">The sequence shown here is derived from an EMBL/GenBank/DDBJ whole genome shotgun (WGS) entry which is preliminary data.</text>
</comment>
<feature type="region of interest" description="Disordered" evidence="6">
    <location>
        <begin position="565"/>
        <end position="604"/>
    </location>
</feature>
<dbReference type="Gene3D" id="1.10.10.60">
    <property type="entry name" value="Homeodomain-like"/>
    <property type="match status" value="2"/>
</dbReference>
<evidence type="ECO:0000256" key="3">
    <source>
        <dbReference type="ARBA" id="ARBA00023155"/>
    </source>
</evidence>
<evidence type="ECO:0000259" key="7">
    <source>
        <dbReference type="PROSITE" id="PS50071"/>
    </source>
</evidence>
<feature type="DNA-binding region" description="Homeobox" evidence="5">
    <location>
        <begin position="456"/>
        <end position="497"/>
    </location>
</feature>
<accession>A0A176VQ64</accession>
<dbReference type="InterPro" id="IPR001356">
    <property type="entry name" value="HD"/>
</dbReference>
<feature type="region of interest" description="Disordered" evidence="6">
    <location>
        <begin position="98"/>
        <end position="130"/>
    </location>
</feature>
<keyword evidence="9" id="KW-1185">Reference proteome</keyword>
<dbReference type="InterPro" id="IPR009057">
    <property type="entry name" value="Homeodomain-like_sf"/>
</dbReference>
<dbReference type="PROSITE" id="PS50071">
    <property type="entry name" value="HOMEOBOX_2"/>
    <property type="match status" value="1"/>
</dbReference>
<dbReference type="EMBL" id="LVLJ01002972">
    <property type="protein sequence ID" value="OAE23019.1"/>
    <property type="molecule type" value="Genomic_DNA"/>
</dbReference>
<organism evidence="8 9">
    <name type="scientific">Marchantia polymorpha subsp. ruderalis</name>
    <dbReference type="NCBI Taxonomy" id="1480154"/>
    <lineage>
        <taxon>Eukaryota</taxon>
        <taxon>Viridiplantae</taxon>
        <taxon>Streptophyta</taxon>
        <taxon>Embryophyta</taxon>
        <taxon>Marchantiophyta</taxon>
        <taxon>Marchantiopsida</taxon>
        <taxon>Marchantiidae</taxon>
        <taxon>Marchantiales</taxon>
        <taxon>Marchantiaceae</taxon>
        <taxon>Marchantia</taxon>
    </lineage>
</organism>
<dbReference type="SUPFAM" id="SSF46689">
    <property type="entry name" value="Homeodomain-like"/>
    <property type="match status" value="2"/>
</dbReference>
<reference evidence="8" key="1">
    <citation type="submission" date="2016-03" db="EMBL/GenBank/DDBJ databases">
        <title>Mechanisms controlling the formation of the plant cell surface in tip-growing cells are functionally conserved among land plants.</title>
        <authorList>
            <person name="Honkanen S."/>
            <person name="Jones V.A."/>
            <person name="Morieri G."/>
            <person name="Champion C."/>
            <person name="Hetherington A.J."/>
            <person name="Kelly S."/>
            <person name="Saint-Marcoux D."/>
            <person name="Proust H."/>
            <person name="Prescott H."/>
            <person name="Dolan L."/>
        </authorList>
    </citation>
    <scope>NUCLEOTIDE SEQUENCE [LARGE SCALE GENOMIC DNA]</scope>
    <source>
        <tissue evidence="8">Whole gametophyte</tissue>
    </source>
</reference>
<feature type="compositionally biased region" description="Polar residues" evidence="6">
    <location>
        <begin position="119"/>
        <end position="130"/>
    </location>
</feature>
<evidence type="ECO:0000256" key="6">
    <source>
        <dbReference type="SAM" id="MobiDB-lite"/>
    </source>
</evidence>
<dbReference type="InterPro" id="IPR050224">
    <property type="entry name" value="TALE_homeobox"/>
</dbReference>
<proteinExistence type="predicted"/>
<evidence type="ECO:0000256" key="5">
    <source>
        <dbReference type="PROSITE-ProRule" id="PRU00108"/>
    </source>
</evidence>
<keyword evidence="3 5" id="KW-0371">Homeobox</keyword>
<dbReference type="AlphaFoldDB" id="A0A176VQ64"/>
<name>A0A176VQ64_MARPO</name>
<dbReference type="SMART" id="SM00389">
    <property type="entry name" value="HOX"/>
    <property type="match status" value="2"/>
</dbReference>
<dbReference type="GO" id="GO:0003677">
    <property type="term" value="F:DNA binding"/>
    <property type="evidence" value="ECO:0007669"/>
    <property type="project" value="UniProtKB-UniRule"/>
</dbReference>
<dbReference type="Proteomes" id="UP000077202">
    <property type="component" value="Unassembled WGS sequence"/>
</dbReference>
<sequence length="604" mass="67993">MKKAARGFSSRRESALVEKGYEESRPVARAMTVMVEKGGDEVCMAYLFEFLSLSENTRGDERESLAAASSESQLTRAFMEHKEGNASFWQCLLEMSSPNENGRSDERASLASEGGERGPQQQPCRTSENQVQLPITGPLHEDTSSFEMDNDLILFDPITLSPYEWSFIFKEPSQPEKNSSVPSAHKELSLRSNVADANPVRFLQPILAAGIVDPRPALQTDVPVITTSPSNVDFQTTEDMNVDFHAYTPATDILLNSTMALDQSMQWSCGEMHMDVDNDLSSTGTELQSSTMQSAADRMQMVHAAPTMVALTDAQRALVNKESEHAHDSDLRVCASGDGNFLSLGKMKLPVMATYSSPDHLSYSEMEVSSGRIAIKDAKSSTARADAENASDIDWEYEKERIVLKMLGKRTHRKQDVEDEMKIVLQDYQKTSKDGDSRTDIVRGERNLRCFQREENHMESPYPEKGEICRLAEGLGLSRIQVEQWFENFRVRIWQPTTRGLRKGKYFRHPPAKTAILKKWILKNKSSPNPKGIELKELMEKTEMTSPQIKQWCYNFRRRHISELNTSSSRDDSNTDSMMPSRLNSATSFDFRDEVSGQSSVPPS</sequence>
<evidence type="ECO:0000256" key="1">
    <source>
        <dbReference type="ARBA" id="ARBA00004123"/>
    </source>
</evidence>
<protein>
    <recommendedName>
        <fullName evidence="7">Homeobox domain-containing protein</fullName>
    </recommendedName>
</protein>
<gene>
    <name evidence="8" type="ORF">AXG93_1231s1320</name>
</gene>
<comment type="subcellular location">
    <subcellularLocation>
        <location evidence="1 5">Nucleus</location>
    </subcellularLocation>
</comment>
<dbReference type="PANTHER" id="PTHR11850">
    <property type="entry name" value="HOMEOBOX PROTEIN TRANSCRIPTION FACTORS"/>
    <property type="match status" value="1"/>
</dbReference>
<keyword evidence="2 5" id="KW-0238">DNA-binding</keyword>
<evidence type="ECO:0000313" key="8">
    <source>
        <dbReference type="EMBL" id="OAE23019.1"/>
    </source>
</evidence>
<dbReference type="Pfam" id="PF05920">
    <property type="entry name" value="Homeobox_KN"/>
    <property type="match status" value="2"/>
</dbReference>
<evidence type="ECO:0000313" key="9">
    <source>
        <dbReference type="Proteomes" id="UP000077202"/>
    </source>
</evidence>
<dbReference type="GO" id="GO:0005634">
    <property type="term" value="C:nucleus"/>
    <property type="evidence" value="ECO:0007669"/>
    <property type="project" value="UniProtKB-SubCell"/>
</dbReference>
<evidence type="ECO:0000256" key="4">
    <source>
        <dbReference type="ARBA" id="ARBA00023242"/>
    </source>
</evidence>
<keyword evidence="4 5" id="KW-0539">Nucleus</keyword>
<feature type="domain" description="Homeobox" evidence="7">
    <location>
        <begin position="454"/>
        <end position="496"/>
    </location>
</feature>